<dbReference type="Proteomes" id="UP001454036">
    <property type="component" value="Unassembled WGS sequence"/>
</dbReference>
<comment type="caution">
    <text evidence="1">The sequence shown here is derived from an EMBL/GenBank/DDBJ whole genome shotgun (WGS) entry which is preliminary data.</text>
</comment>
<accession>A0AAV3QRR3</accession>
<evidence type="ECO:0000313" key="1">
    <source>
        <dbReference type="EMBL" id="GAA0166343.1"/>
    </source>
</evidence>
<keyword evidence="2" id="KW-1185">Reference proteome</keyword>
<sequence length="145" mass="15371">MSGSLQFCVPNNELSFFYLFAFHYQRRISPPTSFSLLSPKSIAKKPSSWRSVCAEPPECYPEVPRLGTNTPPSLEGHLSSFSPLLGQGQGPLPSANQIPSVVLVGAGGQHSATVVLELKDHCGVGLATPQTPSSVPLQAPKSVSL</sequence>
<evidence type="ECO:0000313" key="2">
    <source>
        <dbReference type="Proteomes" id="UP001454036"/>
    </source>
</evidence>
<name>A0AAV3QRR3_LITER</name>
<proteinExistence type="predicted"/>
<reference evidence="1 2" key="1">
    <citation type="submission" date="2024-01" db="EMBL/GenBank/DDBJ databases">
        <title>The complete chloroplast genome sequence of Lithospermum erythrorhizon: insights into the phylogenetic relationship among Boraginaceae species and the maternal lineages of purple gromwells.</title>
        <authorList>
            <person name="Okada T."/>
            <person name="Watanabe K."/>
        </authorList>
    </citation>
    <scope>NUCLEOTIDE SEQUENCE [LARGE SCALE GENOMIC DNA]</scope>
</reference>
<gene>
    <name evidence="1" type="ORF">LIER_21518</name>
</gene>
<protein>
    <submittedName>
        <fullName evidence="1">Uncharacterized protein</fullName>
    </submittedName>
</protein>
<dbReference type="AlphaFoldDB" id="A0AAV3QRR3"/>
<organism evidence="1 2">
    <name type="scientific">Lithospermum erythrorhizon</name>
    <name type="common">Purple gromwell</name>
    <name type="synonym">Lithospermum officinale var. erythrorhizon</name>
    <dbReference type="NCBI Taxonomy" id="34254"/>
    <lineage>
        <taxon>Eukaryota</taxon>
        <taxon>Viridiplantae</taxon>
        <taxon>Streptophyta</taxon>
        <taxon>Embryophyta</taxon>
        <taxon>Tracheophyta</taxon>
        <taxon>Spermatophyta</taxon>
        <taxon>Magnoliopsida</taxon>
        <taxon>eudicotyledons</taxon>
        <taxon>Gunneridae</taxon>
        <taxon>Pentapetalae</taxon>
        <taxon>asterids</taxon>
        <taxon>lamiids</taxon>
        <taxon>Boraginales</taxon>
        <taxon>Boraginaceae</taxon>
        <taxon>Boraginoideae</taxon>
        <taxon>Lithospermeae</taxon>
        <taxon>Lithospermum</taxon>
    </lineage>
</organism>
<dbReference type="EMBL" id="BAABME010005698">
    <property type="protein sequence ID" value="GAA0166343.1"/>
    <property type="molecule type" value="Genomic_DNA"/>
</dbReference>